<accession>A0A8H4AF58</accession>
<feature type="region of interest" description="Disordered" evidence="1">
    <location>
        <begin position="15"/>
        <end position="81"/>
    </location>
</feature>
<proteinExistence type="predicted"/>
<dbReference type="Proteomes" id="UP000439903">
    <property type="component" value="Unassembled WGS sequence"/>
</dbReference>
<dbReference type="OrthoDB" id="2448412at2759"/>
<dbReference type="EMBL" id="WTPW01000690">
    <property type="protein sequence ID" value="KAF0488265.1"/>
    <property type="molecule type" value="Genomic_DNA"/>
</dbReference>
<evidence type="ECO:0000313" key="2">
    <source>
        <dbReference type="EMBL" id="KAF0488265.1"/>
    </source>
</evidence>
<gene>
    <name evidence="2" type="ORF">F8M41_022352</name>
</gene>
<feature type="compositionally biased region" description="Acidic residues" evidence="1">
    <location>
        <begin position="22"/>
        <end position="39"/>
    </location>
</feature>
<evidence type="ECO:0000313" key="3">
    <source>
        <dbReference type="Proteomes" id="UP000439903"/>
    </source>
</evidence>
<organism evidence="2 3">
    <name type="scientific">Gigaspora margarita</name>
    <dbReference type="NCBI Taxonomy" id="4874"/>
    <lineage>
        <taxon>Eukaryota</taxon>
        <taxon>Fungi</taxon>
        <taxon>Fungi incertae sedis</taxon>
        <taxon>Mucoromycota</taxon>
        <taxon>Glomeromycotina</taxon>
        <taxon>Glomeromycetes</taxon>
        <taxon>Diversisporales</taxon>
        <taxon>Gigasporaceae</taxon>
        <taxon>Gigaspora</taxon>
    </lineage>
</organism>
<comment type="caution">
    <text evidence="2">The sequence shown here is derived from an EMBL/GenBank/DDBJ whole genome shotgun (WGS) entry which is preliminary data.</text>
</comment>
<name>A0A8H4AF58_GIGMA</name>
<protein>
    <submittedName>
        <fullName evidence="2">Uncharacterized protein</fullName>
    </submittedName>
</protein>
<reference evidence="2 3" key="1">
    <citation type="journal article" date="2019" name="Environ. Microbiol.">
        <title>At the nexus of three kingdoms: the genome of the mycorrhizal fungus Gigaspora margarita provides insights into plant, endobacterial and fungal interactions.</title>
        <authorList>
            <person name="Venice F."/>
            <person name="Ghignone S."/>
            <person name="Salvioli di Fossalunga A."/>
            <person name="Amselem J."/>
            <person name="Novero M."/>
            <person name="Xianan X."/>
            <person name="Sedzielewska Toro K."/>
            <person name="Morin E."/>
            <person name="Lipzen A."/>
            <person name="Grigoriev I.V."/>
            <person name="Henrissat B."/>
            <person name="Martin F.M."/>
            <person name="Bonfante P."/>
        </authorList>
    </citation>
    <scope>NUCLEOTIDE SEQUENCE [LARGE SCALE GENOMIC DNA]</scope>
    <source>
        <strain evidence="2 3">BEG34</strain>
    </source>
</reference>
<feature type="compositionally biased region" description="Pro residues" evidence="1">
    <location>
        <begin position="59"/>
        <end position="77"/>
    </location>
</feature>
<evidence type="ECO:0000256" key="1">
    <source>
        <dbReference type="SAM" id="MobiDB-lite"/>
    </source>
</evidence>
<sequence>MMAFEQAYVQVINEQLQAEHTEIEEESGEETDSDEDFEETLPNQPNLSRPKQPEQSPLPNQPNPPRPNQPEQSPLPTPTNDLFDRLKKEIEDMQKENAINLMDNEIMDQKIKNSKLQNNQIRQLQVIRKTRLAELQREFRLEDKGYYDSRISKIRENFLTNRRIFDLHVLRRHQLDELRAETEDEMFDTLFQLLDLTEDLDELKDKAQITSDIKNLNQTLLTNERHIDRLDKKRKIRYNDNLYDNIQASIDNEKQIRVLQNDWKIKIDTEIDSTYLTPPKSIDKLHQSRELKIIALQQPNPPKRPIETDPTDEFFPTRIPDNASPIRNANGNPNVQISFIVDEYKRTLNADDKKKFNRIKMNHIKEMIKDAHTKSSAKKSLLDILYYSWVLGKDDIFLLTKYTQMKINANKMLVKNIDDYIWLSLTKKKIKGTTRKRLEKNPKYKDPAQYPVLFGPGGQFSFNNPLGFPVK</sequence>
<keyword evidence="3" id="KW-1185">Reference proteome</keyword>
<dbReference type="AlphaFoldDB" id="A0A8H4AF58"/>